<dbReference type="FunFam" id="1.25.40.10:FF:000690">
    <property type="entry name" value="Pentatricopeptide repeat-containing protein"/>
    <property type="match status" value="1"/>
</dbReference>
<dbReference type="PROSITE" id="PS51375">
    <property type="entry name" value="PPR"/>
    <property type="match status" value="4"/>
</dbReference>
<dbReference type="GO" id="GO:0009451">
    <property type="term" value="P:RNA modification"/>
    <property type="evidence" value="ECO:0007669"/>
    <property type="project" value="InterPro"/>
</dbReference>
<dbReference type="Gene3D" id="1.25.40.10">
    <property type="entry name" value="Tetratricopeptide repeat domain"/>
    <property type="match status" value="3"/>
</dbReference>
<feature type="region of interest" description="Disordered" evidence="4">
    <location>
        <begin position="1"/>
        <end position="24"/>
    </location>
</feature>
<dbReference type="InterPro" id="IPR046960">
    <property type="entry name" value="PPR_At4g14850-like_plant"/>
</dbReference>
<dbReference type="EMBL" id="CACRZD030000013">
    <property type="protein sequence ID" value="CAA6669716.1"/>
    <property type="molecule type" value="Genomic_DNA"/>
</dbReference>
<dbReference type="Pfam" id="PF01535">
    <property type="entry name" value="PPR"/>
    <property type="match status" value="2"/>
</dbReference>
<dbReference type="Proteomes" id="UP001189122">
    <property type="component" value="Unassembled WGS sequence"/>
</dbReference>
<dbReference type="InterPro" id="IPR046849">
    <property type="entry name" value="E2_motif"/>
</dbReference>
<feature type="compositionally biased region" description="Low complexity" evidence="4">
    <location>
        <begin position="36"/>
        <end position="45"/>
    </location>
</feature>
<dbReference type="Pfam" id="PF13041">
    <property type="entry name" value="PPR_2"/>
    <property type="match status" value="2"/>
</dbReference>
<evidence type="ECO:0000259" key="5">
    <source>
        <dbReference type="Pfam" id="PF14432"/>
    </source>
</evidence>
<dbReference type="InterPro" id="IPR046848">
    <property type="entry name" value="E_motif"/>
</dbReference>
<dbReference type="FunFam" id="1.25.40.10:FF:000427">
    <property type="entry name" value="Pentatricopeptide repeat-containing protein chloroplastic"/>
    <property type="match status" value="1"/>
</dbReference>
<evidence type="ECO:0000313" key="6">
    <source>
        <dbReference type="EMBL" id="CAA2630473.1"/>
    </source>
</evidence>
<dbReference type="InterPro" id="IPR032867">
    <property type="entry name" value="DYW_dom"/>
</dbReference>
<feature type="repeat" description="PPR" evidence="3">
    <location>
        <begin position="205"/>
        <end position="239"/>
    </location>
</feature>
<feature type="repeat" description="PPR" evidence="3">
    <location>
        <begin position="343"/>
        <end position="373"/>
    </location>
</feature>
<organism evidence="6">
    <name type="scientific">Spirodela intermedia</name>
    <name type="common">Intermediate duckweed</name>
    <dbReference type="NCBI Taxonomy" id="51605"/>
    <lineage>
        <taxon>Eukaryota</taxon>
        <taxon>Viridiplantae</taxon>
        <taxon>Streptophyta</taxon>
        <taxon>Embryophyta</taxon>
        <taxon>Tracheophyta</taxon>
        <taxon>Spermatophyta</taxon>
        <taxon>Magnoliopsida</taxon>
        <taxon>Liliopsida</taxon>
        <taxon>Araceae</taxon>
        <taxon>Lemnoideae</taxon>
        <taxon>Spirodela</taxon>
    </lineage>
</organism>
<gene>
    <name evidence="6" type="ORF">SI7747_13016119</name>
</gene>
<evidence type="ECO:0000256" key="4">
    <source>
        <dbReference type="SAM" id="MobiDB-lite"/>
    </source>
</evidence>
<name>A0A7I8JHU1_SPIIN</name>
<reference evidence="6 7" key="1">
    <citation type="submission" date="2019-12" db="EMBL/GenBank/DDBJ databases">
        <authorList>
            <person name="Scholz U."/>
            <person name="Mascher M."/>
            <person name="Fiebig A."/>
        </authorList>
    </citation>
    <scope>NUCLEOTIDE SEQUENCE</scope>
</reference>
<dbReference type="AlphaFoldDB" id="A0A7I8JHU1"/>
<dbReference type="GO" id="GO:0003729">
    <property type="term" value="F:mRNA binding"/>
    <property type="evidence" value="ECO:0007669"/>
    <property type="project" value="UniProtKB-ARBA"/>
</dbReference>
<sequence length="605" mass="67465">MKEDLALTVPGDENTPTEKHLAPEFESLLFPPSLSFVASSSSSSSLHEEAETDPREIDPRWRRRRHPNGGQAAGRRRRLRPVQPRLRPRHLLLHQTPLNTFIWNSMIRGLAHGSSPADAVALYNKMLAEGYSPNNYTFPFVLTACANLVDAAATPGLGLAVHGTLLRRGFEDFDPYIQTALVNFYANSGSIDTARHLFDRCRRRDVALWNALIRGYAQSCRFSEAVQVFRRMQDDSDRIRGDEITTLSVVSACAHLGALDLGRWIHSYIGKNQMRLTVNLGTALINMYAKCGEIEAAFSMFDEMPHKDVRTWSVMIGGLAIHGHAREALLLFTEMKTMGVTPDSVTFTGVLSACSHAGLVREGLRILEEMKTIHGVSPTIEHYGCAVDLLGRAGRLEKALELIKGIPMDLDVVLWGNLEMGEMAAKEMLQLDPQNAGALVFLSNAYASVGRWDKVEETRETMKERRIQKPPGSSSVEVGGIVHEFTSGDPSHPEMNQIYAMLDEISRLRSAQEPRHVAGAVSFDMDEEDKEQCLAQHSEKLALAFGLLKTRPGTTVRIIKNLRICEDCHSVMKLASEAFGRTVIVRDRARFHHFRRGSCSCGDYW</sequence>
<protein>
    <recommendedName>
        <fullName evidence="5">DYW domain-containing protein</fullName>
    </recommendedName>
</protein>
<evidence type="ECO:0000256" key="2">
    <source>
        <dbReference type="ARBA" id="ARBA00022737"/>
    </source>
</evidence>
<accession>A0A7I8JHU1</accession>
<feature type="repeat" description="PPR" evidence="3">
    <location>
        <begin position="308"/>
        <end position="342"/>
    </location>
</feature>
<dbReference type="PANTHER" id="PTHR47926">
    <property type="entry name" value="PENTATRICOPEPTIDE REPEAT-CONTAINING PROTEIN"/>
    <property type="match status" value="1"/>
</dbReference>
<keyword evidence="2" id="KW-0677">Repeat</keyword>
<keyword evidence="7" id="KW-1185">Reference proteome</keyword>
<dbReference type="InterPro" id="IPR002885">
    <property type="entry name" value="PPR_rpt"/>
</dbReference>
<evidence type="ECO:0000256" key="3">
    <source>
        <dbReference type="PROSITE-ProRule" id="PRU00708"/>
    </source>
</evidence>
<dbReference type="GO" id="GO:0008270">
    <property type="term" value="F:zinc ion binding"/>
    <property type="evidence" value="ECO:0007669"/>
    <property type="project" value="InterPro"/>
</dbReference>
<feature type="domain" description="DYW" evidence="5">
    <location>
        <begin position="521"/>
        <end position="605"/>
    </location>
</feature>
<dbReference type="PANTHER" id="PTHR47926:SF537">
    <property type="entry name" value="PENTACOTRIPEPTIDE-REPEAT REGION OF PRORP DOMAIN-CONTAINING PROTEIN"/>
    <property type="match status" value="1"/>
</dbReference>
<dbReference type="SUPFAM" id="SSF48452">
    <property type="entry name" value="TPR-like"/>
    <property type="match status" value="1"/>
</dbReference>
<dbReference type="InterPro" id="IPR011990">
    <property type="entry name" value="TPR-like_helical_dom_sf"/>
</dbReference>
<dbReference type="Pfam" id="PF20430">
    <property type="entry name" value="Eplus_motif"/>
    <property type="match status" value="1"/>
</dbReference>
<feature type="region of interest" description="Disordered" evidence="4">
    <location>
        <begin position="36"/>
        <end position="81"/>
    </location>
</feature>
<dbReference type="Pfam" id="PF20431">
    <property type="entry name" value="E_motif"/>
    <property type="match status" value="1"/>
</dbReference>
<dbReference type="Pfam" id="PF14432">
    <property type="entry name" value="DYW_deaminase"/>
    <property type="match status" value="1"/>
</dbReference>
<comment type="similarity">
    <text evidence="1">Belongs to the PPR family. PCMP-H subfamily.</text>
</comment>
<evidence type="ECO:0000313" key="7">
    <source>
        <dbReference type="Proteomes" id="UP001189122"/>
    </source>
</evidence>
<dbReference type="EMBL" id="LR743600">
    <property type="protein sequence ID" value="CAA2630473.1"/>
    <property type="molecule type" value="Genomic_DNA"/>
</dbReference>
<feature type="compositionally biased region" description="Basic and acidic residues" evidence="4">
    <location>
        <begin position="46"/>
        <end position="60"/>
    </location>
</feature>
<proteinExistence type="inferred from homology"/>
<dbReference type="NCBIfam" id="TIGR00756">
    <property type="entry name" value="PPR"/>
    <property type="match status" value="5"/>
</dbReference>
<evidence type="ECO:0000256" key="1">
    <source>
        <dbReference type="ARBA" id="ARBA00006643"/>
    </source>
</evidence>
<feature type="repeat" description="PPR" evidence="3">
    <location>
        <begin position="99"/>
        <end position="133"/>
    </location>
</feature>